<evidence type="ECO:0000256" key="1">
    <source>
        <dbReference type="SAM" id="Phobius"/>
    </source>
</evidence>
<gene>
    <name evidence="2" type="ORF">AAK873_12475</name>
</gene>
<organism evidence="2 3">
    <name type="scientific">Heminiphilus faecis</name>
    <dbReference type="NCBI Taxonomy" id="2601703"/>
    <lineage>
        <taxon>Bacteria</taxon>
        <taxon>Pseudomonadati</taxon>
        <taxon>Bacteroidota</taxon>
        <taxon>Bacteroidia</taxon>
        <taxon>Bacteroidales</taxon>
        <taxon>Muribaculaceae</taxon>
        <taxon>Heminiphilus</taxon>
    </lineage>
</organism>
<feature type="transmembrane region" description="Helical" evidence="1">
    <location>
        <begin position="12"/>
        <end position="29"/>
    </location>
</feature>
<accession>A0ABV4D1S3</accession>
<dbReference type="RefSeq" id="WP_369863871.1">
    <property type="nucleotide sequence ID" value="NZ_JBCLPP010000046.1"/>
</dbReference>
<dbReference type="Proteomes" id="UP001565200">
    <property type="component" value="Unassembled WGS sequence"/>
</dbReference>
<evidence type="ECO:0000313" key="3">
    <source>
        <dbReference type="Proteomes" id="UP001565200"/>
    </source>
</evidence>
<keyword evidence="3" id="KW-1185">Reference proteome</keyword>
<keyword evidence="1" id="KW-0472">Membrane</keyword>
<keyword evidence="1" id="KW-1133">Transmembrane helix</keyword>
<proteinExistence type="predicted"/>
<protein>
    <submittedName>
        <fullName evidence="2">Uncharacterized protein</fullName>
    </submittedName>
</protein>
<comment type="caution">
    <text evidence="2">The sequence shown here is derived from an EMBL/GenBank/DDBJ whole genome shotgun (WGS) entry which is preliminary data.</text>
</comment>
<reference evidence="2 3" key="1">
    <citation type="submission" date="2024-03" db="EMBL/GenBank/DDBJ databases">
        <title>Mouse gut bacterial collection (mGBC) of GemPharmatech.</title>
        <authorList>
            <person name="He Y."/>
            <person name="Dong L."/>
            <person name="Wu D."/>
            <person name="Gao X."/>
            <person name="Lin Z."/>
        </authorList>
    </citation>
    <scope>NUCLEOTIDE SEQUENCE [LARGE SCALE GENOMIC DNA]</scope>
    <source>
        <strain evidence="2 3">54-13</strain>
    </source>
</reference>
<feature type="transmembrane region" description="Helical" evidence="1">
    <location>
        <begin position="49"/>
        <end position="66"/>
    </location>
</feature>
<name>A0ABV4D1S3_9BACT</name>
<evidence type="ECO:0000313" key="2">
    <source>
        <dbReference type="EMBL" id="MEY8246425.1"/>
    </source>
</evidence>
<sequence length="392" mass="45657">MWNKENLKRWCQLNWWLITIFIVILITIICTLTDTNDKLDEWAESLTKLLTPTSIVLGLILGYPLLKKKLAESYIAKQFDIMDNANRAVRTKCIELQDKYVPANRSNHITLEYIAEAQADFLELRQIAIDAAPDVYKYANLIYQSLKNLSDIYLRYNKESNFDYKEKLSTWLNEQIHEIYDYSKSVGCIPTGMTKSKKRLNKRLGEFVSGNSFIEVGDIDHSIDYFHNAAMLVIFYGKNNQIFNYNNINYFLACYKSAPSPSPFARLMYNSSIYFPPILRGKEKIILHYPELFLIGYSRRLSSSSKGEERYYICTYANMSNVSFVIGTIHNLDSLIEYEDGYLDIPFSIENLSGFNKTGEVIQFRISVEEAEKRYNDGIGYRLQSRLKDEMR</sequence>
<keyword evidence="1" id="KW-0812">Transmembrane</keyword>
<dbReference type="EMBL" id="JBCLPP010000046">
    <property type="protein sequence ID" value="MEY8246425.1"/>
    <property type="molecule type" value="Genomic_DNA"/>
</dbReference>